<dbReference type="InterPro" id="IPR006043">
    <property type="entry name" value="NCS2"/>
</dbReference>
<feature type="transmembrane region" description="Helical" evidence="8">
    <location>
        <begin position="421"/>
        <end position="446"/>
    </location>
</feature>
<evidence type="ECO:0000256" key="5">
    <source>
        <dbReference type="ARBA" id="ARBA00022989"/>
    </source>
</evidence>
<evidence type="ECO:0000256" key="7">
    <source>
        <dbReference type="SAM" id="MobiDB-lite"/>
    </source>
</evidence>
<evidence type="ECO:0000256" key="8">
    <source>
        <dbReference type="SAM" id="Phobius"/>
    </source>
</evidence>
<keyword evidence="3" id="KW-0813">Transport</keyword>
<evidence type="ECO:0000256" key="3">
    <source>
        <dbReference type="ARBA" id="ARBA00022448"/>
    </source>
</evidence>
<keyword evidence="6 8" id="KW-0472">Membrane</keyword>
<dbReference type="EMBL" id="FQVN01000021">
    <property type="protein sequence ID" value="SHH07757.1"/>
    <property type="molecule type" value="Genomic_DNA"/>
</dbReference>
<feature type="transmembrane region" description="Helical" evidence="8">
    <location>
        <begin position="365"/>
        <end position="385"/>
    </location>
</feature>
<accession>A0A1M5Q0G4</accession>
<keyword evidence="4 8" id="KW-0812">Transmembrane</keyword>
<gene>
    <name evidence="9" type="ORF">SAMN05444320_12122</name>
</gene>
<evidence type="ECO:0000256" key="4">
    <source>
        <dbReference type="ARBA" id="ARBA00022692"/>
    </source>
</evidence>
<feature type="transmembrane region" description="Helical" evidence="8">
    <location>
        <begin position="42"/>
        <end position="65"/>
    </location>
</feature>
<evidence type="ECO:0000256" key="2">
    <source>
        <dbReference type="ARBA" id="ARBA00005697"/>
    </source>
</evidence>
<feature type="transmembrane region" description="Helical" evidence="8">
    <location>
        <begin position="200"/>
        <end position="219"/>
    </location>
</feature>
<dbReference type="PANTHER" id="PTHR43337">
    <property type="entry name" value="XANTHINE/URACIL PERMEASE C887.17-RELATED"/>
    <property type="match status" value="1"/>
</dbReference>
<comment type="subcellular location">
    <subcellularLocation>
        <location evidence="1">Endomembrane system</location>
        <topology evidence="1">Multi-pass membrane protein</topology>
    </subcellularLocation>
</comment>
<dbReference type="Proteomes" id="UP000184501">
    <property type="component" value="Unassembled WGS sequence"/>
</dbReference>
<keyword evidence="5 8" id="KW-1133">Transmembrane helix</keyword>
<keyword evidence="10" id="KW-1185">Reference proteome</keyword>
<organism evidence="9 10">
    <name type="scientific">Streptoalloteichus hindustanus</name>
    <dbReference type="NCBI Taxonomy" id="2017"/>
    <lineage>
        <taxon>Bacteria</taxon>
        <taxon>Bacillati</taxon>
        <taxon>Actinomycetota</taxon>
        <taxon>Actinomycetes</taxon>
        <taxon>Pseudonocardiales</taxon>
        <taxon>Pseudonocardiaceae</taxon>
        <taxon>Streptoalloteichus</taxon>
    </lineage>
</organism>
<dbReference type="PANTHER" id="PTHR43337:SF1">
    <property type="entry name" value="XANTHINE_URACIL PERMEASE C887.17-RELATED"/>
    <property type="match status" value="1"/>
</dbReference>
<dbReference type="GO" id="GO:0005345">
    <property type="term" value="F:purine nucleobase transmembrane transporter activity"/>
    <property type="evidence" value="ECO:0007669"/>
    <property type="project" value="TreeGrafter"/>
</dbReference>
<evidence type="ECO:0000256" key="1">
    <source>
        <dbReference type="ARBA" id="ARBA00004127"/>
    </source>
</evidence>
<feature type="transmembrane region" description="Helical" evidence="8">
    <location>
        <begin position="156"/>
        <end position="180"/>
    </location>
</feature>
<evidence type="ECO:0000313" key="10">
    <source>
        <dbReference type="Proteomes" id="UP000184501"/>
    </source>
</evidence>
<protein>
    <submittedName>
        <fullName evidence="9">Putative MFS transporter, AGZA family, xanthine/uracil permease</fullName>
    </submittedName>
</protein>
<dbReference type="STRING" id="2017.SAMN05444320_12122"/>
<proteinExistence type="inferred from homology"/>
<name>A0A1M5Q0G4_STRHI</name>
<feature type="transmembrane region" description="Helical" evidence="8">
    <location>
        <begin position="125"/>
        <end position="144"/>
    </location>
</feature>
<dbReference type="GO" id="GO:0012505">
    <property type="term" value="C:endomembrane system"/>
    <property type="evidence" value="ECO:0007669"/>
    <property type="project" value="UniProtKB-SubCell"/>
</dbReference>
<comment type="similarity">
    <text evidence="2">Belongs to the nucleobase:cation symporter-2 (NCS2) (TC 2.A.40) family. Azg-like subfamily.</text>
</comment>
<dbReference type="InterPro" id="IPR045018">
    <property type="entry name" value="Azg-like"/>
</dbReference>
<feature type="transmembrane region" description="Helical" evidence="8">
    <location>
        <begin position="226"/>
        <end position="245"/>
    </location>
</feature>
<evidence type="ECO:0000313" key="9">
    <source>
        <dbReference type="EMBL" id="SHH07757.1"/>
    </source>
</evidence>
<feature type="transmembrane region" description="Helical" evidence="8">
    <location>
        <begin position="275"/>
        <end position="296"/>
    </location>
</feature>
<feature type="region of interest" description="Disordered" evidence="7">
    <location>
        <begin position="1"/>
        <end position="21"/>
    </location>
</feature>
<sequence>MTLRSDTPEPASPPPSPAHRPILDRLFDVRGRGSTPGREVRGGLTTFVAMSYIILLNPLILGASADVTGARLTTDQLTTATATAAAVTTVLMGLVGNAPLALAAGLGVNGVVAFQLAPVMTWPQAFGLVVLAGLGIVLMAVSGVRERIINAIPAPLKTAITVGIGLYVALVGLVSAGFVTRTPDAAHSTVPVRMGLDGRLQGWPALVFCVGLLLMVVLVSRRTPGAVLISIAAATLLAVGLNLALDIPDWGLVEPRVPDQLVSAPDFSLLGRVDLVGGFASAGAVAATVFLCTLVLSGFFDAMGTITSVAAEARLTGADGRVPGMGRVLLVDGVGAVAGGLTGSSPNTVFLESAAGVGEGARTGLASVVTGLLFGLTLLFTPLAAVVPAQAAAPALVVVGGLMVARCRLIPWQDPDYTIPAFLTAAVIPFTYSITNGIGAGLISFVLVRTFRGRWREVGWTLTGIAALFAAYFAVAPIESALVKTVLFKTVLGG</sequence>
<reference evidence="9 10" key="1">
    <citation type="submission" date="2016-11" db="EMBL/GenBank/DDBJ databases">
        <authorList>
            <person name="Jaros S."/>
            <person name="Januszkiewicz K."/>
            <person name="Wedrychowicz H."/>
        </authorList>
    </citation>
    <scope>NUCLEOTIDE SEQUENCE [LARGE SCALE GENOMIC DNA]</scope>
    <source>
        <strain evidence="9 10">DSM 44523</strain>
    </source>
</reference>
<dbReference type="AlphaFoldDB" id="A0A1M5Q0G4"/>
<feature type="transmembrane region" description="Helical" evidence="8">
    <location>
        <begin position="458"/>
        <end position="475"/>
    </location>
</feature>
<dbReference type="Pfam" id="PF00860">
    <property type="entry name" value="Xan_ur_permease"/>
    <property type="match status" value="1"/>
</dbReference>
<evidence type="ECO:0000256" key="6">
    <source>
        <dbReference type="ARBA" id="ARBA00023136"/>
    </source>
</evidence>
<dbReference type="GO" id="GO:0005886">
    <property type="term" value="C:plasma membrane"/>
    <property type="evidence" value="ECO:0007669"/>
    <property type="project" value="TreeGrafter"/>
</dbReference>